<comment type="similarity">
    <text evidence="6">Belongs to the insect chemoreceptor superfamily. Gustatory receptor (GR) family.</text>
</comment>
<dbReference type="InterPro" id="IPR013604">
    <property type="entry name" value="7TM_chemorcpt"/>
</dbReference>
<feature type="transmembrane region" description="Helical" evidence="6">
    <location>
        <begin position="237"/>
        <end position="257"/>
    </location>
</feature>
<dbReference type="Proteomes" id="UP001107558">
    <property type="component" value="Chromosome 3"/>
</dbReference>
<dbReference type="GO" id="GO:0050909">
    <property type="term" value="P:sensory perception of taste"/>
    <property type="evidence" value="ECO:0007669"/>
    <property type="project" value="InterPro"/>
</dbReference>
<dbReference type="Pfam" id="PF08395">
    <property type="entry name" value="7tm_7"/>
    <property type="match status" value="1"/>
</dbReference>
<keyword evidence="8" id="KW-1185">Reference proteome</keyword>
<comment type="caution">
    <text evidence="6">Lacks conserved residue(s) required for the propagation of feature annotation.</text>
</comment>
<feature type="transmembrane region" description="Helical" evidence="6">
    <location>
        <begin position="59"/>
        <end position="83"/>
    </location>
</feature>
<evidence type="ECO:0000256" key="1">
    <source>
        <dbReference type="ARBA" id="ARBA00004651"/>
    </source>
</evidence>
<accession>A0A9J6BUC8</accession>
<evidence type="ECO:0000256" key="2">
    <source>
        <dbReference type="ARBA" id="ARBA00022475"/>
    </source>
</evidence>
<dbReference type="GO" id="GO:0007165">
    <property type="term" value="P:signal transduction"/>
    <property type="evidence" value="ECO:0007669"/>
    <property type="project" value="UniProtKB-KW"/>
</dbReference>
<keyword evidence="3 6" id="KW-0812">Transmembrane</keyword>
<evidence type="ECO:0000256" key="6">
    <source>
        <dbReference type="RuleBase" id="RU363108"/>
    </source>
</evidence>
<keyword evidence="6" id="KW-0807">Transducer</keyword>
<protein>
    <recommendedName>
        <fullName evidence="6">Gustatory receptor</fullName>
    </recommendedName>
</protein>
<evidence type="ECO:0000256" key="4">
    <source>
        <dbReference type="ARBA" id="ARBA00022989"/>
    </source>
</evidence>
<evidence type="ECO:0000313" key="8">
    <source>
        <dbReference type="Proteomes" id="UP001107558"/>
    </source>
</evidence>
<keyword evidence="6" id="KW-0675">Receptor</keyword>
<name>A0A9J6BUC8_POLVA</name>
<sequence length="427" mass="50819">MLTHKIFLAISNIMGVNFGNIFAPVLVIVIFQVLVFAIEFMICFYYPFGIIGWHYTHPIYSAMYAYQTQLPFFMQYFIMIRTFKMRSIQKKLMKELIPKFTQKADECEENFLKRFSLIVLVRCVKFLFGIRILFVVFNTQTFLGELIYTCNDLMFVYFVELMTENLKFINCKIQMIRTSREVKIITKELIEIFWLKRDIEKRYSTEVFYTVTYNFILNIISFYWVLMRIIFNHLNGLLGWGTFLHFIAPIFMLWIIFSKCEEFQSTLKTLERNLHEKSTKHKLHKIEMLTILLNSEESKFKLCGMIEMKIETLTDLKTLERNLHEKSTKLKLHKIEMLTILLNSEESKFKLCGMIEMKIETLTNLKNLEKSLYEKSTKHKLHKIEMITISLNSKESKIKLCGMIEMKIETLTDVSKKQDDVNSIFGD</sequence>
<organism evidence="7 8">
    <name type="scientific">Polypedilum vanderplanki</name>
    <name type="common">Sleeping chironomid midge</name>
    <dbReference type="NCBI Taxonomy" id="319348"/>
    <lineage>
        <taxon>Eukaryota</taxon>
        <taxon>Metazoa</taxon>
        <taxon>Ecdysozoa</taxon>
        <taxon>Arthropoda</taxon>
        <taxon>Hexapoda</taxon>
        <taxon>Insecta</taxon>
        <taxon>Pterygota</taxon>
        <taxon>Neoptera</taxon>
        <taxon>Endopterygota</taxon>
        <taxon>Diptera</taxon>
        <taxon>Nematocera</taxon>
        <taxon>Chironomoidea</taxon>
        <taxon>Chironomidae</taxon>
        <taxon>Chironominae</taxon>
        <taxon>Polypedilum</taxon>
        <taxon>Polypedilum</taxon>
    </lineage>
</organism>
<evidence type="ECO:0000256" key="3">
    <source>
        <dbReference type="ARBA" id="ARBA00022692"/>
    </source>
</evidence>
<keyword evidence="2 6" id="KW-1003">Cell membrane</keyword>
<comment type="caution">
    <text evidence="7">The sequence shown here is derived from an EMBL/GenBank/DDBJ whole genome shotgun (WGS) entry which is preliminary data.</text>
</comment>
<feature type="transmembrane region" description="Helical" evidence="6">
    <location>
        <begin position="21"/>
        <end position="47"/>
    </location>
</feature>
<keyword evidence="4 6" id="KW-1133">Transmembrane helix</keyword>
<dbReference type="AlphaFoldDB" id="A0A9J6BUC8"/>
<keyword evidence="5 6" id="KW-0472">Membrane</keyword>
<dbReference type="EMBL" id="JADBJN010000003">
    <property type="protein sequence ID" value="KAG5673115.1"/>
    <property type="molecule type" value="Genomic_DNA"/>
</dbReference>
<evidence type="ECO:0000313" key="7">
    <source>
        <dbReference type="EMBL" id="KAG5673115.1"/>
    </source>
</evidence>
<dbReference type="OrthoDB" id="10501057at2759"/>
<gene>
    <name evidence="7" type="ORF">PVAND_003189</name>
</gene>
<proteinExistence type="inferred from homology"/>
<comment type="function">
    <text evidence="6">Gustatory receptor which mediates acceptance or avoidance behavior, depending on its substrates.</text>
</comment>
<reference evidence="7" key="1">
    <citation type="submission" date="2021-03" db="EMBL/GenBank/DDBJ databases">
        <title>Chromosome level genome of the anhydrobiotic midge Polypedilum vanderplanki.</title>
        <authorList>
            <person name="Yoshida Y."/>
            <person name="Kikawada T."/>
            <person name="Gusev O."/>
        </authorList>
    </citation>
    <scope>NUCLEOTIDE SEQUENCE</scope>
    <source>
        <strain evidence="7">NIAS01</strain>
        <tissue evidence="7">Whole body or cell culture</tissue>
    </source>
</reference>
<feature type="transmembrane region" description="Helical" evidence="6">
    <location>
        <begin position="207"/>
        <end position="231"/>
    </location>
</feature>
<evidence type="ECO:0000256" key="5">
    <source>
        <dbReference type="ARBA" id="ARBA00023136"/>
    </source>
</evidence>
<dbReference type="GO" id="GO:0005886">
    <property type="term" value="C:plasma membrane"/>
    <property type="evidence" value="ECO:0007669"/>
    <property type="project" value="UniProtKB-SubCell"/>
</dbReference>
<comment type="subcellular location">
    <subcellularLocation>
        <location evidence="1 6">Cell membrane</location>
        <topology evidence="1 6">Multi-pass membrane protein</topology>
    </subcellularLocation>
</comment>